<dbReference type="AlphaFoldDB" id="A0AAW2AP98"/>
<dbReference type="GO" id="GO:0043001">
    <property type="term" value="P:Golgi to plasma membrane protein transport"/>
    <property type="evidence" value="ECO:0007669"/>
    <property type="project" value="TreeGrafter"/>
</dbReference>
<evidence type="ECO:0000313" key="7">
    <source>
        <dbReference type="EMBL" id="KAK9974938.1"/>
    </source>
</evidence>
<comment type="caution">
    <text evidence="7">The sequence shown here is derived from an EMBL/GenBank/DDBJ whole genome shotgun (WGS) entry which is preliminary data.</text>
</comment>
<dbReference type="InterPro" id="IPR042166">
    <property type="entry name" value="Vamp5"/>
</dbReference>
<dbReference type="SUPFAM" id="SSF58038">
    <property type="entry name" value="SNARE fusion complex"/>
    <property type="match status" value="1"/>
</dbReference>
<dbReference type="InterPro" id="IPR042581">
    <property type="entry name" value="VAMP5_R-SNARE"/>
</dbReference>
<evidence type="ECO:0000256" key="5">
    <source>
        <dbReference type="SAM" id="Phobius"/>
    </source>
</evidence>
<dbReference type="GO" id="GO:0005886">
    <property type="term" value="C:plasma membrane"/>
    <property type="evidence" value="ECO:0007669"/>
    <property type="project" value="TreeGrafter"/>
</dbReference>
<keyword evidence="5" id="KW-1133">Transmembrane helix</keyword>
<evidence type="ECO:0000256" key="2">
    <source>
        <dbReference type="ARBA" id="ARBA00046280"/>
    </source>
</evidence>
<keyword evidence="5" id="KW-0472">Membrane</keyword>
<dbReference type="EMBL" id="JAWDJR010000005">
    <property type="protein sequence ID" value="KAK9974938.1"/>
    <property type="molecule type" value="Genomic_DNA"/>
</dbReference>
<organism evidence="7 8">
    <name type="scientific">Culter alburnus</name>
    <name type="common">Topmouth culter</name>
    <dbReference type="NCBI Taxonomy" id="194366"/>
    <lineage>
        <taxon>Eukaryota</taxon>
        <taxon>Metazoa</taxon>
        <taxon>Chordata</taxon>
        <taxon>Craniata</taxon>
        <taxon>Vertebrata</taxon>
        <taxon>Euteleostomi</taxon>
        <taxon>Actinopterygii</taxon>
        <taxon>Neopterygii</taxon>
        <taxon>Teleostei</taxon>
        <taxon>Ostariophysi</taxon>
        <taxon>Cypriniformes</taxon>
        <taxon>Xenocyprididae</taxon>
        <taxon>Xenocypridinae</taxon>
        <taxon>Culter</taxon>
    </lineage>
</organism>
<dbReference type="CDD" id="cd15872">
    <property type="entry name" value="R-SNARE_VAMP5"/>
    <property type="match status" value="1"/>
</dbReference>
<feature type="transmembrane region" description="Helical" evidence="5">
    <location>
        <begin position="72"/>
        <end position="93"/>
    </location>
</feature>
<sequence length="115" mass="12688">MNGQSRLQQAQEDVEEVKVIMLDNLNKTEERSEKLKELDDRADKLLQQSDKFVKTATKVKQKKRWENIKYKVIIGAVLAAVILGIIVIMAVSLSGSDGSQNTSQATQSTKAPGDG</sequence>
<feature type="domain" description="V-SNARE coiled-coil homology" evidence="6">
    <location>
        <begin position="6"/>
        <end position="66"/>
    </location>
</feature>
<evidence type="ECO:0000256" key="3">
    <source>
        <dbReference type="PROSITE-ProRule" id="PRU00290"/>
    </source>
</evidence>
<gene>
    <name evidence="7" type="ORF">ABG768_023002</name>
</gene>
<dbReference type="Pfam" id="PF00957">
    <property type="entry name" value="Synaptobrevin"/>
    <property type="match status" value="1"/>
</dbReference>
<keyword evidence="8" id="KW-1185">Reference proteome</keyword>
<keyword evidence="5" id="KW-0812">Transmembrane</keyword>
<reference evidence="7 8" key="1">
    <citation type="submission" date="2024-05" db="EMBL/GenBank/DDBJ databases">
        <title>A high-quality chromosomal-level genome assembly of Topmouth culter (Culter alburnus).</title>
        <authorList>
            <person name="Zhao H."/>
        </authorList>
    </citation>
    <scope>NUCLEOTIDE SEQUENCE [LARGE SCALE GENOMIC DNA]</scope>
    <source>
        <strain evidence="7">CATC2023</strain>
        <tissue evidence="7">Muscle</tissue>
    </source>
</reference>
<name>A0AAW2AP98_CULAL</name>
<dbReference type="InterPro" id="IPR001388">
    <property type="entry name" value="Synaptobrevin-like"/>
</dbReference>
<accession>A0AAW2AP98</accession>
<comment type="similarity">
    <text evidence="1">Belongs to the synaptobrevin family.</text>
</comment>
<dbReference type="PROSITE" id="PS50892">
    <property type="entry name" value="V_SNARE"/>
    <property type="match status" value="1"/>
</dbReference>
<dbReference type="InterPro" id="IPR042855">
    <property type="entry name" value="V_SNARE_CC"/>
</dbReference>
<feature type="region of interest" description="Disordered" evidence="4">
    <location>
        <begin position="95"/>
        <end position="115"/>
    </location>
</feature>
<evidence type="ECO:0000256" key="4">
    <source>
        <dbReference type="SAM" id="MobiDB-lite"/>
    </source>
</evidence>
<comment type="subcellular location">
    <subcellularLocation>
        <location evidence="2">Endomembrane system</location>
        <topology evidence="2">Single-pass type IV membrane protein</topology>
    </subcellularLocation>
</comment>
<dbReference type="PRINTS" id="PR00219">
    <property type="entry name" value="SYNAPTOBREVN"/>
</dbReference>
<dbReference type="PANTHER" id="PTHR47462:SF1">
    <property type="entry name" value="VESICLE-ASSOCIATED MEMBRANE PROTEIN 5"/>
    <property type="match status" value="1"/>
</dbReference>
<evidence type="ECO:0000313" key="8">
    <source>
        <dbReference type="Proteomes" id="UP001479290"/>
    </source>
</evidence>
<dbReference type="Gene3D" id="1.20.5.110">
    <property type="match status" value="1"/>
</dbReference>
<evidence type="ECO:0000259" key="6">
    <source>
        <dbReference type="PROSITE" id="PS50892"/>
    </source>
</evidence>
<proteinExistence type="inferred from homology"/>
<keyword evidence="3" id="KW-0175">Coiled coil</keyword>
<dbReference type="PANTHER" id="PTHR47462">
    <property type="entry name" value="VESICLE-ASSOCIATED MEMBRANE PROTEIN 5"/>
    <property type="match status" value="1"/>
</dbReference>
<protein>
    <recommendedName>
        <fullName evidence="6">V-SNARE coiled-coil homology domain-containing protein</fullName>
    </recommendedName>
</protein>
<evidence type="ECO:0000256" key="1">
    <source>
        <dbReference type="ARBA" id="ARBA00008025"/>
    </source>
</evidence>
<dbReference type="Proteomes" id="UP001479290">
    <property type="component" value="Unassembled WGS sequence"/>
</dbReference>
<dbReference type="GO" id="GO:0012505">
    <property type="term" value="C:endomembrane system"/>
    <property type="evidence" value="ECO:0007669"/>
    <property type="project" value="UniProtKB-SubCell"/>
</dbReference>